<accession>A0A1I1JE08</accession>
<dbReference type="RefSeq" id="WP_245742866.1">
    <property type="nucleotide sequence ID" value="NZ_FOLY01000003.1"/>
</dbReference>
<feature type="transmembrane region" description="Helical" evidence="6">
    <location>
        <begin position="151"/>
        <end position="176"/>
    </location>
</feature>
<evidence type="ECO:0000256" key="5">
    <source>
        <dbReference type="ARBA" id="ARBA00023136"/>
    </source>
</evidence>
<proteinExistence type="predicted"/>
<dbReference type="InterPro" id="IPR001123">
    <property type="entry name" value="LeuE-type"/>
</dbReference>
<evidence type="ECO:0000256" key="6">
    <source>
        <dbReference type="SAM" id="Phobius"/>
    </source>
</evidence>
<organism evidence="7 8">
    <name type="scientific">Kushneria avicenniae</name>
    <dbReference type="NCBI Taxonomy" id="402385"/>
    <lineage>
        <taxon>Bacteria</taxon>
        <taxon>Pseudomonadati</taxon>
        <taxon>Pseudomonadota</taxon>
        <taxon>Gammaproteobacteria</taxon>
        <taxon>Oceanospirillales</taxon>
        <taxon>Halomonadaceae</taxon>
        <taxon>Kushneria</taxon>
    </lineage>
</organism>
<dbReference type="PANTHER" id="PTHR30086:SF20">
    <property type="entry name" value="ARGININE EXPORTER PROTEIN ARGO-RELATED"/>
    <property type="match status" value="1"/>
</dbReference>
<protein>
    <submittedName>
        <fullName evidence="7">Resistance to homoserine/threonine (RhtB) family protein</fullName>
    </submittedName>
</protein>
<name>A0A1I1JE08_9GAMM</name>
<comment type="subcellular location">
    <subcellularLocation>
        <location evidence="1">Cell membrane</location>
        <topology evidence="1">Multi-pass membrane protein</topology>
    </subcellularLocation>
</comment>
<dbReference type="Pfam" id="PF01810">
    <property type="entry name" value="LysE"/>
    <property type="match status" value="1"/>
</dbReference>
<sequence length="209" mass="22456">MDITYWGLFLSAALMINLTPGPDMLYLMAKSASGGRREGLAAGAGLWCGAMGHVLAAALGLSAIVMASATAFTAVKLAGALYLFYLGVQALRHAGEQFRPPETIARPTGPWRAFRQGVLVDLLNPKTALFFMAFLPQFVRPEAGPVPLQLLLLGMLTIAVAIPIELGIVLGAARLTGWLRRRERLAQWLDRLMGTVFIALGARLLAVTR</sequence>
<evidence type="ECO:0000313" key="7">
    <source>
        <dbReference type="EMBL" id="SFC46787.1"/>
    </source>
</evidence>
<keyword evidence="5 6" id="KW-0472">Membrane</keyword>
<keyword evidence="3 6" id="KW-0812">Transmembrane</keyword>
<feature type="transmembrane region" description="Helical" evidence="6">
    <location>
        <begin position="40"/>
        <end position="65"/>
    </location>
</feature>
<dbReference type="AlphaFoldDB" id="A0A1I1JE08"/>
<evidence type="ECO:0000313" key="8">
    <source>
        <dbReference type="Proteomes" id="UP000199046"/>
    </source>
</evidence>
<gene>
    <name evidence="7" type="ORF">SAMN05421848_1496</name>
</gene>
<dbReference type="GO" id="GO:0005886">
    <property type="term" value="C:plasma membrane"/>
    <property type="evidence" value="ECO:0007669"/>
    <property type="project" value="UniProtKB-SubCell"/>
</dbReference>
<reference evidence="8" key="1">
    <citation type="submission" date="2016-10" db="EMBL/GenBank/DDBJ databases">
        <authorList>
            <person name="Varghese N."/>
            <person name="Submissions S."/>
        </authorList>
    </citation>
    <scope>NUCLEOTIDE SEQUENCE [LARGE SCALE GENOMIC DNA]</scope>
    <source>
        <strain evidence="8">DSM 23439</strain>
    </source>
</reference>
<keyword evidence="2" id="KW-1003">Cell membrane</keyword>
<keyword evidence="4 6" id="KW-1133">Transmembrane helix</keyword>
<evidence type="ECO:0000256" key="2">
    <source>
        <dbReference type="ARBA" id="ARBA00022475"/>
    </source>
</evidence>
<dbReference type="PANTHER" id="PTHR30086">
    <property type="entry name" value="ARGININE EXPORTER PROTEIN ARGO"/>
    <property type="match status" value="1"/>
</dbReference>
<keyword evidence="8" id="KW-1185">Reference proteome</keyword>
<dbReference type="Proteomes" id="UP000199046">
    <property type="component" value="Unassembled WGS sequence"/>
</dbReference>
<dbReference type="STRING" id="402385.SAMN05421848_1496"/>
<feature type="transmembrane region" description="Helical" evidence="6">
    <location>
        <begin position="71"/>
        <end position="91"/>
    </location>
</feature>
<feature type="transmembrane region" description="Helical" evidence="6">
    <location>
        <begin position="118"/>
        <end position="139"/>
    </location>
</feature>
<feature type="transmembrane region" description="Helical" evidence="6">
    <location>
        <begin position="6"/>
        <end position="28"/>
    </location>
</feature>
<evidence type="ECO:0000256" key="3">
    <source>
        <dbReference type="ARBA" id="ARBA00022692"/>
    </source>
</evidence>
<evidence type="ECO:0000256" key="1">
    <source>
        <dbReference type="ARBA" id="ARBA00004651"/>
    </source>
</evidence>
<dbReference type="EMBL" id="FOLY01000003">
    <property type="protein sequence ID" value="SFC46787.1"/>
    <property type="molecule type" value="Genomic_DNA"/>
</dbReference>
<dbReference type="GO" id="GO:0015171">
    <property type="term" value="F:amino acid transmembrane transporter activity"/>
    <property type="evidence" value="ECO:0007669"/>
    <property type="project" value="TreeGrafter"/>
</dbReference>
<evidence type="ECO:0000256" key="4">
    <source>
        <dbReference type="ARBA" id="ARBA00022989"/>
    </source>
</evidence>
<dbReference type="PIRSF" id="PIRSF006324">
    <property type="entry name" value="LeuE"/>
    <property type="match status" value="1"/>
</dbReference>